<dbReference type="SUPFAM" id="SSF57783">
    <property type="entry name" value="Zinc beta-ribbon"/>
    <property type="match status" value="1"/>
</dbReference>
<dbReference type="HAMAP" id="MF_00974">
    <property type="entry name" value="DNA_primase_DnaG"/>
    <property type="match status" value="1"/>
</dbReference>
<comment type="caution">
    <text evidence="15">The sequence shown here is derived from an EMBL/GenBank/DDBJ whole genome shotgun (WGS) entry which is preliminary data.</text>
</comment>
<comment type="catalytic activity">
    <reaction evidence="12">
        <text>ssDNA + n NTP = ssDNA/pppN(pN)n-1 hybrid + (n-1) diphosphate.</text>
        <dbReference type="EC" id="2.7.7.101"/>
    </reaction>
</comment>
<evidence type="ECO:0000256" key="2">
    <source>
        <dbReference type="ARBA" id="ARBA00022515"/>
    </source>
</evidence>
<evidence type="ECO:0000313" key="16">
    <source>
        <dbReference type="Proteomes" id="UP001208567"/>
    </source>
</evidence>
<dbReference type="Pfam" id="PF10410">
    <property type="entry name" value="DnaB_bind"/>
    <property type="match status" value="1"/>
</dbReference>
<dbReference type="SUPFAM" id="SSF56731">
    <property type="entry name" value="DNA primase core"/>
    <property type="match status" value="1"/>
</dbReference>
<gene>
    <name evidence="12 15" type="primary">dnaG</name>
    <name evidence="15" type="ORF">bsdE14_36710</name>
</gene>
<dbReference type="InterPro" id="IPR019475">
    <property type="entry name" value="DNA_primase_DnaB-bd"/>
</dbReference>
<evidence type="ECO:0000256" key="5">
    <source>
        <dbReference type="ARBA" id="ARBA00022705"/>
    </source>
</evidence>
<keyword evidence="10 12" id="KW-0238">DNA-binding</keyword>
<dbReference type="Pfam" id="PF08275">
    <property type="entry name" value="DNAG_N"/>
    <property type="match status" value="1"/>
</dbReference>
<name>A0ABQ5NAN6_9CLOT</name>
<evidence type="ECO:0000256" key="4">
    <source>
        <dbReference type="ARBA" id="ARBA00022695"/>
    </source>
</evidence>
<keyword evidence="16" id="KW-1185">Reference proteome</keyword>
<dbReference type="InterPro" id="IPR006295">
    <property type="entry name" value="DNA_primase_DnaG"/>
</dbReference>
<dbReference type="CDD" id="cd03364">
    <property type="entry name" value="TOPRIM_DnaG_primases"/>
    <property type="match status" value="1"/>
</dbReference>
<evidence type="ECO:0000256" key="9">
    <source>
        <dbReference type="ARBA" id="ARBA00022842"/>
    </source>
</evidence>
<dbReference type="Proteomes" id="UP001208567">
    <property type="component" value="Unassembled WGS sequence"/>
</dbReference>
<organism evidence="15 16">
    <name type="scientific">Clostridium omnivorum</name>
    <dbReference type="NCBI Taxonomy" id="1604902"/>
    <lineage>
        <taxon>Bacteria</taxon>
        <taxon>Bacillati</taxon>
        <taxon>Bacillota</taxon>
        <taxon>Clostridia</taxon>
        <taxon>Eubacteriales</taxon>
        <taxon>Clostridiaceae</taxon>
        <taxon>Clostridium</taxon>
    </lineage>
</organism>
<evidence type="ECO:0000256" key="11">
    <source>
        <dbReference type="ARBA" id="ARBA00023163"/>
    </source>
</evidence>
<feature type="zinc finger region" description="CHC2-type" evidence="12">
    <location>
        <begin position="37"/>
        <end position="61"/>
    </location>
</feature>
<dbReference type="Pfam" id="PF01807">
    <property type="entry name" value="Zn_ribbon_DnaG"/>
    <property type="match status" value="1"/>
</dbReference>
<dbReference type="PANTHER" id="PTHR30313">
    <property type="entry name" value="DNA PRIMASE"/>
    <property type="match status" value="1"/>
</dbReference>
<dbReference type="Gene3D" id="3.90.980.10">
    <property type="entry name" value="DNA primase, catalytic core, N-terminal domain"/>
    <property type="match status" value="1"/>
</dbReference>
<dbReference type="InterPro" id="IPR016136">
    <property type="entry name" value="DNA_helicase_N/primase_C"/>
</dbReference>
<dbReference type="Gene3D" id="3.40.1360.10">
    <property type="match status" value="1"/>
</dbReference>
<dbReference type="NCBIfam" id="TIGR01391">
    <property type="entry name" value="dnaG"/>
    <property type="match status" value="1"/>
</dbReference>
<dbReference type="InterPro" id="IPR036185">
    <property type="entry name" value="DNA_heli_DnaB-like_N_sf"/>
</dbReference>
<evidence type="ECO:0000259" key="14">
    <source>
        <dbReference type="PROSITE" id="PS50880"/>
    </source>
</evidence>
<comment type="domain">
    <text evidence="12">Contains an N-terminal zinc-binding domain, a central core domain that contains the primase activity, and a C-terminal DnaB-binding domain.</text>
</comment>
<dbReference type="RefSeq" id="WP_264851565.1">
    <property type="nucleotide sequence ID" value="NZ_BRXR01000001.1"/>
</dbReference>
<dbReference type="SUPFAM" id="SSF48024">
    <property type="entry name" value="N-terminal domain of DnaB helicase"/>
    <property type="match status" value="1"/>
</dbReference>
<dbReference type="Gene3D" id="3.90.580.10">
    <property type="entry name" value="Zinc finger, CHC2-type domain"/>
    <property type="match status" value="1"/>
</dbReference>
<reference evidence="15 16" key="1">
    <citation type="journal article" date="2024" name="Int. J. Syst. Evol. Microbiol.">
        <title>Clostridium omnivorum sp. nov., isolated from anoxic soil under the treatment of reductive soil disinfestation.</title>
        <authorList>
            <person name="Ueki A."/>
            <person name="Tonouchi A."/>
            <person name="Kaku N."/>
            <person name="Honma S."/>
            <person name="Ueki K."/>
        </authorList>
    </citation>
    <scope>NUCLEOTIDE SEQUENCE [LARGE SCALE GENOMIC DNA]</scope>
    <source>
        <strain evidence="15 16">E14</strain>
    </source>
</reference>
<comment type="subunit">
    <text evidence="12">Monomer. Interacts with DnaB.</text>
</comment>
<evidence type="ECO:0000256" key="8">
    <source>
        <dbReference type="ARBA" id="ARBA00022833"/>
    </source>
</evidence>
<dbReference type="InterPro" id="IPR006171">
    <property type="entry name" value="TOPRIM_dom"/>
</dbReference>
<dbReference type="PROSITE" id="PS50880">
    <property type="entry name" value="TOPRIM"/>
    <property type="match status" value="1"/>
</dbReference>
<keyword evidence="11 12" id="KW-0804">Transcription</keyword>
<keyword evidence="9" id="KW-0460">Magnesium</keyword>
<dbReference type="EC" id="2.7.7.101" evidence="12"/>
<dbReference type="InterPro" id="IPR007693">
    <property type="entry name" value="DNA_helicase_DnaB-like_N"/>
</dbReference>
<dbReference type="InterPro" id="IPR013264">
    <property type="entry name" value="DNAG_N"/>
</dbReference>
<comment type="cofactor">
    <cofactor evidence="12 13">
        <name>Zn(2+)</name>
        <dbReference type="ChEBI" id="CHEBI:29105"/>
    </cofactor>
    <text evidence="12 13">Binds 1 zinc ion per monomer.</text>
</comment>
<evidence type="ECO:0000313" key="15">
    <source>
        <dbReference type="EMBL" id="GLC32261.1"/>
    </source>
</evidence>
<dbReference type="InterPro" id="IPR030846">
    <property type="entry name" value="DnaG_bac"/>
</dbReference>
<keyword evidence="6 12" id="KW-0479">Metal-binding</keyword>
<keyword evidence="4 12" id="KW-0548">Nucleotidyltransferase</keyword>
<keyword evidence="3 12" id="KW-0808">Transferase</keyword>
<comment type="similarity">
    <text evidence="12 13">Belongs to the DnaG primase family.</text>
</comment>
<evidence type="ECO:0000256" key="3">
    <source>
        <dbReference type="ARBA" id="ARBA00022679"/>
    </source>
</evidence>
<feature type="domain" description="Toprim" evidence="14">
    <location>
        <begin position="251"/>
        <end position="332"/>
    </location>
</feature>
<dbReference type="InterPro" id="IPR002694">
    <property type="entry name" value="Znf_CHC2"/>
</dbReference>
<dbReference type="Pfam" id="PF13155">
    <property type="entry name" value="Toprim_2"/>
    <property type="match status" value="1"/>
</dbReference>
<evidence type="ECO:0000256" key="7">
    <source>
        <dbReference type="ARBA" id="ARBA00022771"/>
    </source>
</evidence>
<dbReference type="InterPro" id="IPR037068">
    <property type="entry name" value="DNA_primase_core_N_sf"/>
</dbReference>
<evidence type="ECO:0000256" key="1">
    <source>
        <dbReference type="ARBA" id="ARBA00022478"/>
    </source>
</evidence>
<keyword evidence="7 12" id="KW-0863">Zinc-finger</keyword>
<protein>
    <recommendedName>
        <fullName evidence="12 13">DNA primase</fullName>
        <ecNumber evidence="12">2.7.7.101</ecNumber>
    </recommendedName>
</protein>
<dbReference type="SMART" id="SM00493">
    <property type="entry name" value="TOPRIM"/>
    <property type="match status" value="1"/>
</dbReference>
<keyword evidence="1 12" id="KW-0240">DNA-directed RNA polymerase</keyword>
<dbReference type="SMART" id="SM00400">
    <property type="entry name" value="ZnF_CHCC"/>
    <property type="match status" value="1"/>
</dbReference>
<proteinExistence type="inferred from homology"/>
<keyword evidence="2 12" id="KW-0639">Primosome</keyword>
<accession>A0ABQ5NAN6</accession>
<dbReference type="Gene3D" id="1.10.860.10">
    <property type="entry name" value="DNAb Helicase, Chain A"/>
    <property type="match status" value="1"/>
</dbReference>
<dbReference type="PIRSF" id="PIRSF002811">
    <property type="entry name" value="DnaG"/>
    <property type="match status" value="1"/>
</dbReference>
<keyword evidence="8 12" id="KW-0862">Zinc</keyword>
<evidence type="ECO:0000256" key="6">
    <source>
        <dbReference type="ARBA" id="ARBA00022723"/>
    </source>
</evidence>
<sequence length="589" mass="67889">MISEDTIQKVKEQNDIVDVISESVRLKKSGRNYSGLCPFHHEKTPSFSVSQDKQIYKCFGCGEAGNVITFVMKYRNLGFTEALKLLAERANIQIEEEGQKTVRKDPYERLYKINTEAARFFYKNLQGSKSSKSYFLGRGITEGTIRRFGLGYALDNWVTLLKYLKSKGYSELDMLNAGLIIRNEKGNYYDRFRNRVMFPVFDSRGRVIGFGGRVLDDSKPKYLNSPETAVFKKGTNLYGLNFSIKNKIEDRTIIIVEGYMDCISLHQYGITNVVASLGTALTINQAKLLKRYVDKVIISYDADLAGQSATIRGLQILKGEGFDVRVLTVPQGKDPDEYIRSNGRDAFLKLIDNALPLIDYKIKRAKEGIDLNNHEMVISFIKNAAEIISDLNPVEKDIYIKQISEEAGIKEQAIYDLISDNIHKNSSNMQDMNTLDNFGQKLYVEPSYIKAERSILRLMHDEKDAYDAIIKTISKDQFIMESHKKIFDLICENIDLDHKERQNRIELNCDNIESSKEWTHILEMELIYEDEDFEKLILDFTKEIKKYRLEESKKEIMNKIKQCELNGLMDESLKLAQELIYIQKELGRL</sequence>
<evidence type="ECO:0000256" key="13">
    <source>
        <dbReference type="PIRNR" id="PIRNR002811"/>
    </source>
</evidence>
<evidence type="ECO:0000256" key="12">
    <source>
        <dbReference type="HAMAP-Rule" id="MF_00974"/>
    </source>
</evidence>
<dbReference type="PANTHER" id="PTHR30313:SF2">
    <property type="entry name" value="DNA PRIMASE"/>
    <property type="match status" value="1"/>
</dbReference>
<dbReference type="InterPro" id="IPR034151">
    <property type="entry name" value="TOPRIM_DnaG_bac"/>
</dbReference>
<comment type="function">
    <text evidence="12 13">RNA polymerase that catalyzes the synthesis of short RNA molecules used as primers for DNA polymerase during DNA replication.</text>
</comment>
<dbReference type="InterPro" id="IPR036977">
    <property type="entry name" value="DNA_primase_Znf_CHC2"/>
</dbReference>
<dbReference type="Pfam" id="PF00772">
    <property type="entry name" value="DnaB"/>
    <property type="match status" value="1"/>
</dbReference>
<dbReference type="InterPro" id="IPR050219">
    <property type="entry name" value="DnaG_primase"/>
</dbReference>
<dbReference type="EMBL" id="BRXR01000001">
    <property type="protein sequence ID" value="GLC32261.1"/>
    <property type="molecule type" value="Genomic_DNA"/>
</dbReference>
<keyword evidence="5 12" id="KW-0235">DNA replication</keyword>
<evidence type="ECO:0000256" key="10">
    <source>
        <dbReference type="ARBA" id="ARBA00023125"/>
    </source>
</evidence>